<organism evidence="6 7">
    <name type="scientific">Sulfitobacter aestuariivivens</name>
    <dbReference type="NCBI Taxonomy" id="2766981"/>
    <lineage>
        <taxon>Bacteria</taxon>
        <taxon>Pseudomonadati</taxon>
        <taxon>Pseudomonadota</taxon>
        <taxon>Alphaproteobacteria</taxon>
        <taxon>Rhodobacterales</taxon>
        <taxon>Roseobacteraceae</taxon>
        <taxon>Sulfitobacter</taxon>
    </lineage>
</organism>
<feature type="domain" description="Tyr recombinase" evidence="5">
    <location>
        <begin position="203"/>
        <end position="386"/>
    </location>
</feature>
<dbReference type="Proteomes" id="UP000635142">
    <property type="component" value="Unassembled WGS sequence"/>
</dbReference>
<evidence type="ECO:0000313" key="6">
    <source>
        <dbReference type="EMBL" id="MBD3666179.1"/>
    </source>
</evidence>
<dbReference type="Gene3D" id="3.30.160.390">
    <property type="entry name" value="Integrase, DNA-binding domain"/>
    <property type="match status" value="1"/>
</dbReference>
<sequence length="400" mass="46080">MALTDTAIRNTQPRVKPFKISDSHGLYLLVNPRGSRLWRFKYRYNGREKLLSLGSYPLVGLKHAREKRDEARLLLTDGYDPSAEKQKRRRQEFLEQGISFSEIAREYVEKLRREGRAAQTLRKLDWLITLAEPHLGTFDVKEIEAQDVLVVLRSVEAESKFETATRLRSTIGAIIRYAIATGRATQDPTLALKGAIVRPRKQHRSAILNKRGLGGLLNSIDTYSGEPKTGIALQLLALLAPRPGELRLAKWEEFELEDRVWRVPEERTKMRRPHRAPLSRQALACLKELDLYRGKSNLLFPSGRNWRKAISENTLNQALRRMGYNRDEMTAHGFRASFSTLANEAGQWQSDAIERALGHVEGNDVRRAYARGEHWEERVELSQWWADELDSYRELARDDV</sequence>
<dbReference type="GO" id="GO:0015074">
    <property type="term" value="P:DNA integration"/>
    <property type="evidence" value="ECO:0007669"/>
    <property type="project" value="UniProtKB-KW"/>
</dbReference>
<comment type="similarity">
    <text evidence="1">Belongs to the 'phage' integrase family.</text>
</comment>
<dbReference type="InterPro" id="IPR038488">
    <property type="entry name" value="Integrase_DNA-bd_sf"/>
</dbReference>
<accession>A0A927D9F2</accession>
<evidence type="ECO:0000256" key="1">
    <source>
        <dbReference type="ARBA" id="ARBA00008857"/>
    </source>
</evidence>
<dbReference type="RefSeq" id="WP_191077209.1">
    <property type="nucleotide sequence ID" value="NZ_JACTAG010000004.1"/>
</dbReference>
<dbReference type="AlphaFoldDB" id="A0A927D9F2"/>
<dbReference type="PROSITE" id="PS51898">
    <property type="entry name" value="TYR_RECOMBINASE"/>
    <property type="match status" value="1"/>
</dbReference>
<dbReference type="GO" id="GO:0006310">
    <property type="term" value="P:DNA recombination"/>
    <property type="evidence" value="ECO:0007669"/>
    <property type="project" value="UniProtKB-KW"/>
</dbReference>
<dbReference type="InterPro" id="IPR011010">
    <property type="entry name" value="DNA_brk_join_enz"/>
</dbReference>
<reference evidence="6" key="1">
    <citation type="submission" date="2020-08" db="EMBL/GenBank/DDBJ databases">
        <title>Sulfitobacter aestuariivivens sp. nov., isolated from a tidal flat.</title>
        <authorList>
            <person name="Park S."/>
            <person name="Yoon J.-H."/>
        </authorList>
    </citation>
    <scope>NUCLEOTIDE SEQUENCE</scope>
    <source>
        <strain evidence="6">TSTF-M16</strain>
    </source>
</reference>
<dbReference type="CDD" id="cd00801">
    <property type="entry name" value="INT_P4_C"/>
    <property type="match status" value="1"/>
</dbReference>
<dbReference type="Pfam" id="PF00589">
    <property type="entry name" value="Phage_integrase"/>
    <property type="match status" value="1"/>
</dbReference>
<dbReference type="InterPro" id="IPR050808">
    <property type="entry name" value="Phage_Integrase"/>
</dbReference>
<evidence type="ECO:0000259" key="5">
    <source>
        <dbReference type="PROSITE" id="PS51898"/>
    </source>
</evidence>
<dbReference type="Pfam" id="PF13356">
    <property type="entry name" value="Arm-DNA-bind_3"/>
    <property type="match status" value="1"/>
</dbReference>
<dbReference type="InterPro" id="IPR002104">
    <property type="entry name" value="Integrase_catalytic"/>
</dbReference>
<dbReference type="InterPro" id="IPR010998">
    <property type="entry name" value="Integrase_recombinase_N"/>
</dbReference>
<dbReference type="Pfam" id="PF22022">
    <property type="entry name" value="Phage_int_M"/>
    <property type="match status" value="1"/>
</dbReference>
<name>A0A927D9F2_9RHOB</name>
<dbReference type="Gene3D" id="1.10.150.130">
    <property type="match status" value="1"/>
</dbReference>
<keyword evidence="4" id="KW-0233">DNA recombination</keyword>
<keyword evidence="7" id="KW-1185">Reference proteome</keyword>
<dbReference type="PANTHER" id="PTHR30629">
    <property type="entry name" value="PROPHAGE INTEGRASE"/>
    <property type="match status" value="1"/>
</dbReference>
<evidence type="ECO:0000256" key="3">
    <source>
        <dbReference type="ARBA" id="ARBA00023125"/>
    </source>
</evidence>
<dbReference type="SUPFAM" id="SSF56349">
    <property type="entry name" value="DNA breaking-rejoining enzymes"/>
    <property type="match status" value="1"/>
</dbReference>
<evidence type="ECO:0000256" key="2">
    <source>
        <dbReference type="ARBA" id="ARBA00022908"/>
    </source>
</evidence>
<protein>
    <submittedName>
        <fullName evidence="6">Integrase arm-type DNA-binding domain-containing protein</fullName>
    </submittedName>
</protein>
<dbReference type="InterPro" id="IPR025166">
    <property type="entry name" value="Integrase_DNA_bind_dom"/>
</dbReference>
<dbReference type="InterPro" id="IPR013762">
    <property type="entry name" value="Integrase-like_cat_sf"/>
</dbReference>
<dbReference type="InterPro" id="IPR053876">
    <property type="entry name" value="Phage_int_M"/>
</dbReference>
<keyword evidence="3 6" id="KW-0238">DNA-binding</keyword>
<evidence type="ECO:0000313" key="7">
    <source>
        <dbReference type="Proteomes" id="UP000635142"/>
    </source>
</evidence>
<keyword evidence="2" id="KW-0229">DNA integration</keyword>
<dbReference type="Gene3D" id="1.10.443.10">
    <property type="entry name" value="Intergrase catalytic core"/>
    <property type="match status" value="1"/>
</dbReference>
<proteinExistence type="inferred from homology"/>
<gene>
    <name evidence="6" type="ORF">H9Q16_19750</name>
</gene>
<comment type="caution">
    <text evidence="6">The sequence shown here is derived from an EMBL/GenBank/DDBJ whole genome shotgun (WGS) entry which is preliminary data.</text>
</comment>
<dbReference type="GO" id="GO:0003677">
    <property type="term" value="F:DNA binding"/>
    <property type="evidence" value="ECO:0007669"/>
    <property type="project" value="UniProtKB-KW"/>
</dbReference>
<dbReference type="EMBL" id="JACTAG010000004">
    <property type="protein sequence ID" value="MBD3666179.1"/>
    <property type="molecule type" value="Genomic_DNA"/>
</dbReference>
<evidence type="ECO:0000256" key="4">
    <source>
        <dbReference type="ARBA" id="ARBA00023172"/>
    </source>
</evidence>
<dbReference type="PANTHER" id="PTHR30629:SF2">
    <property type="entry name" value="PROPHAGE INTEGRASE INTS-RELATED"/>
    <property type="match status" value="1"/>
</dbReference>